<name>K1UK99_9ZZZZ</name>
<dbReference type="AlphaFoldDB" id="K1UK99"/>
<gene>
    <name evidence="1" type="ORF">LEA_01240</name>
</gene>
<comment type="caution">
    <text evidence="1">The sequence shown here is derived from an EMBL/GenBank/DDBJ whole genome shotgun (WGS) entry which is preliminary data.</text>
</comment>
<sequence>MNAMEFMNDEYASWDVTYYLNGWLFNRIPLLKKLKWREVLSCRGLYGNLSDKNNPAFQQDLFRFPAGSTTMGHTPYVEAGVGIENIFKVLRVDYVWRLTYRNLPDVDKSGLRISLHMTF</sequence>
<protein>
    <submittedName>
        <fullName evidence="1">Uncharacterized protein</fullName>
    </submittedName>
</protein>
<reference evidence="1" key="1">
    <citation type="journal article" date="2013" name="Environ. Microbiol.">
        <title>Microbiota from the distal guts of lean and obese adolescents exhibit partial functional redundancy besides clear differences in community structure.</title>
        <authorList>
            <person name="Ferrer M."/>
            <person name="Ruiz A."/>
            <person name="Lanza F."/>
            <person name="Haange S.B."/>
            <person name="Oberbach A."/>
            <person name="Till H."/>
            <person name="Bargiela R."/>
            <person name="Campoy C."/>
            <person name="Segura M.T."/>
            <person name="Richter M."/>
            <person name="von Bergen M."/>
            <person name="Seifert J."/>
            <person name="Suarez A."/>
        </authorList>
    </citation>
    <scope>NUCLEOTIDE SEQUENCE</scope>
</reference>
<proteinExistence type="predicted"/>
<accession>K1UK99</accession>
<organism evidence="1">
    <name type="scientific">human gut metagenome</name>
    <dbReference type="NCBI Taxonomy" id="408170"/>
    <lineage>
        <taxon>unclassified sequences</taxon>
        <taxon>metagenomes</taxon>
        <taxon>organismal metagenomes</taxon>
    </lineage>
</organism>
<dbReference type="EMBL" id="AJWY01000870">
    <property type="protein sequence ID" value="EKC80574.1"/>
    <property type="molecule type" value="Genomic_DNA"/>
</dbReference>
<evidence type="ECO:0000313" key="1">
    <source>
        <dbReference type="EMBL" id="EKC80574.1"/>
    </source>
</evidence>